<keyword evidence="2" id="KW-1003">Cell membrane</keyword>
<accession>A0ABN2QLB5</accession>
<dbReference type="EMBL" id="BAAAMK010000004">
    <property type="protein sequence ID" value="GAA1954526.1"/>
    <property type="molecule type" value="Genomic_DNA"/>
</dbReference>
<comment type="subcellular location">
    <subcellularLocation>
        <location evidence="1">Cell membrane</location>
        <topology evidence="1">Multi-pass membrane protein</topology>
    </subcellularLocation>
</comment>
<sequence length="141" mass="15686">MVRVWFVGGIVAVIFWIYAIADCAFFDRSRIRGVSRGWWLAIIVLLPVIGGILWFLIGRGRAWRGRAGKTVAPDDDPEFLRGLKADADQDERIRRLEQELADLDGDQSKKDDPRDPRPHEPKPHDGPDASGEAGASGRPNG</sequence>
<name>A0ABN2QLB5_9MICO</name>
<proteinExistence type="predicted"/>
<evidence type="ECO:0000313" key="10">
    <source>
        <dbReference type="Proteomes" id="UP001499954"/>
    </source>
</evidence>
<evidence type="ECO:0000256" key="2">
    <source>
        <dbReference type="ARBA" id="ARBA00022475"/>
    </source>
</evidence>
<feature type="region of interest" description="Disordered" evidence="6">
    <location>
        <begin position="98"/>
        <end position="141"/>
    </location>
</feature>
<evidence type="ECO:0000256" key="5">
    <source>
        <dbReference type="ARBA" id="ARBA00023136"/>
    </source>
</evidence>
<comment type="caution">
    <text evidence="9">The sequence shown here is derived from an EMBL/GenBank/DDBJ whole genome shotgun (WGS) entry which is preliminary data.</text>
</comment>
<dbReference type="RefSeq" id="WP_157416148.1">
    <property type="nucleotide sequence ID" value="NZ_BAAAMK010000004.1"/>
</dbReference>
<dbReference type="Proteomes" id="UP001499954">
    <property type="component" value="Unassembled WGS sequence"/>
</dbReference>
<keyword evidence="4 7" id="KW-1133">Transmembrane helix</keyword>
<evidence type="ECO:0000256" key="7">
    <source>
        <dbReference type="SAM" id="Phobius"/>
    </source>
</evidence>
<gene>
    <name evidence="9" type="ORF">GCM10009717_20510</name>
</gene>
<feature type="transmembrane region" description="Helical" evidence="7">
    <location>
        <begin position="38"/>
        <end position="57"/>
    </location>
</feature>
<keyword evidence="3 7" id="KW-0812">Transmembrane</keyword>
<feature type="domain" description="Cardiolipin synthase N-terminal" evidence="8">
    <location>
        <begin position="14"/>
        <end position="59"/>
    </location>
</feature>
<evidence type="ECO:0000256" key="3">
    <source>
        <dbReference type="ARBA" id="ARBA00022692"/>
    </source>
</evidence>
<keyword evidence="10" id="KW-1185">Reference proteome</keyword>
<dbReference type="InterPro" id="IPR027379">
    <property type="entry name" value="CLS_N"/>
</dbReference>
<dbReference type="Pfam" id="PF13396">
    <property type="entry name" value="PLDc_N"/>
    <property type="match status" value="1"/>
</dbReference>
<evidence type="ECO:0000256" key="6">
    <source>
        <dbReference type="SAM" id="MobiDB-lite"/>
    </source>
</evidence>
<evidence type="ECO:0000259" key="8">
    <source>
        <dbReference type="Pfam" id="PF13396"/>
    </source>
</evidence>
<keyword evidence="5 7" id="KW-0472">Membrane</keyword>
<evidence type="ECO:0000256" key="4">
    <source>
        <dbReference type="ARBA" id="ARBA00022989"/>
    </source>
</evidence>
<evidence type="ECO:0000256" key="1">
    <source>
        <dbReference type="ARBA" id="ARBA00004651"/>
    </source>
</evidence>
<evidence type="ECO:0000313" key="9">
    <source>
        <dbReference type="EMBL" id="GAA1954526.1"/>
    </source>
</evidence>
<feature type="compositionally biased region" description="Basic and acidic residues" evidence="6">
    <location>
        <begin position="106"/>
        <end position="127"/>
    </location>
</feature>
<reference evidence="9 10" key="1">
    <citation type="journal article" date="2019" name="Int. J. Syst. Evol. Microbiol.">
        <title>The Global Catalogue of Microorganisms (GCM) 10K type strain sequencing project: providing services to taxonomists for standard genome sequencing and annotation.</title>
        <authorList>
            <consortium name="The Broad Institute Genomics Platform"/>
            <consortium name="The Broad Institute Genome Sequencing Center for Infectious Disease"/>
            <person name="Wu L."/>
            <person name="Ma J."/>
        </authorList>
    </citation>
    <scope>NUCLEOTIDE SEQUENCE [LARGE SCALE GENOMIC DNA]</scope>
    <source>
        <strain evidence="9 10">JCM 13584</strain>
    </source>
</reference>
<feature type="transmembrane region" description="Helical" evidence="7">
    <location>
        <begin position="6"/>
        <end position="26"/>
    </location>
</feature>
<organism evidence="9 10">
    <name type="scientific">Agromyces allii</name>
    <dbReference type="NCBI Taxonomy" id="393607"/>
    <lineage>
        <taxon>Bacteria</taxon>
        <taxon>Bacillati</taxon>
        <taxon>Actinomycetota</taxon>
        <taxon>Actinomycetes</taxon>
        <taxon>Micrococcales</taxon>
        <taxon>Microbacteriaceae</taxon>
        <taxon>Agromyces</taxon>
    </lineage>
</organism>
<protein>
    <recommendedName>
        <fullName evidence="8">Cardiolipin synthase N-terminal domain-containing protein</fullName>
    </recommendedName>
</protein>